<dbReference type="PANTHER" id="PTHR33337:SF40">
    <property type="entry name" value="CENP-V_GFA DOMAIN-CONTAINING PROTEIN-RELATED"/>
    <property type="match status" value="1"/>
</dbReference>
<keyword evidence="4" id="KW-0456">Lyase</keyword>
<dbReference type="PROSITE" id="PS51891">
    <property type="entry name" value="CENP_V_GFA"/>
    <property type="match status" value="1"/>
</dbReference>
<dbReference type="SUPFAM" id="SSF51316">
    <property type="entry name" value="Mss4-like"/>
    <property type="match status" value="1"/>
</dbReference>
<accession>A0ABR1WVU1</accession>
<evidence type="ECO:0000256" key="1">
    <source>
        <dbReference type="ARBA" id="ARBA00005495"/>
    </source>
</evidence>
<evidence type="ECO:0000256" key="3">
    <source>
        <dbReference type="ARBA" id="ARBA00022833"/>
    </source>
</evidence>
<dbReference type="InterPro" id="IPR006913">
    <property type="entry name" value="CENP-V/GFA"/>
</dbReference>
<comment type="caution">
    <text evidence="6">The sequence shown here is derived from an EMBL/GenBank/DDBJ whole genome shotgun (WGS) entry which is preliminary data.</text>
</comment>
<dbReference type="RefSeq" id="XP_066721804.1">
    <property type="nucleotide sequence ID" value="XM_066853663.1"/>
</dbReference>
<keyword evidence="7" id="KW-1185">Reference proteome</keyword>
<name>A0ABR1WVU1_9PEZI</name>
<reference evidence="6 7" key="1">
    <citation type="submission" date="2023-01" db="EMBL/GenBank/DDBJ databases">
        <title>Analysis of 21 Apiospora genomes using comparative genomics revels a genus with tremendous synthesis potential of carbohydrate active enzymes and secondary metabolites.</title>
        <authorList>
            <person name="Sorensen T."/>
        </authorList>
    </citation>
    <scope>NUCLEOTIDE SEQUENCE [LARGE SCALE GENOMIC DNA]</scope>
    <source>
        <strain evidence="6 7">CBS 135458</strain>
    </source>
</reference>
<feature type="domain" description="CENP-V/GFA" evidence="5">
    <location>
        <begin position="7"/>
        <end position="139"/>
    </location>
</feature>
<dbReference type="Pfam" id="PF04828">
    <property type="entry name" value="GFA"/>
    <property type="match status" value="1"/>
</dbReference>
<dbReference type="EMBL" id="JAQQWL010000002">
    <property type="protein sequence ID" value="KAK8087280.1"/>
    <property type="molecule type" value="Genomic_DNA"/>
</dbReference>
<dbReference type="GeneID" id="92086726"/>
<evidence type="ECO:0000256" key="2">
    <source>
        <dbReference type="ARBA" id="ARBA00022723"/>
    </source>
</evidence>
<protein>
    <submittedName>
        <fullName evidence="6">Mss4-like protein</fullName>
    </submittedName>
</protein>
<dbReference type="Gene3D" id="3.90.1590.10">
    <property type="entry name" value="glutathione-dependent formaldehyde- activating enzyme (gfa)"/>
    <property type="match status" value="1"/>
</dbReference>
<keyword evidence="3" id="KW-0862">Zinc</keyword>
<evidence type="ECO:0000313" key="6">
    <source>
        <dbReference type="EMBL" id="KAK8087280.1"/>
    </source>
</evidence>
<keyword evidence="2" id="KW-0479">Metal-binding</keyword>
<gene>
    <name evidence="6" type="ORF">PG994_002254</name>
</gene>
<sequence>MASSKVTHGKCLCGTIEVKAEGDFTASVACSCKNCQICGGSAYSVNLVYLKDAVTVTKGLDNLKTYEDKDTDSGKSVWRRFCGRCGSAIFSQDEDGHCYVKAPVMEGGLETQLSAISSPETCRNGLTARLENIRETSQQFNNDITRT</sequence>
<evidence type="ECO:0000256" key="4">
    <source>
        <dbReference type="ARBA" id="ARBA00023239"/>
    </source>
</evidence>
<dbReference type="Proteomes" id="UP001480595">
    <property type="component" value="Unassembled WGS sequence"/>
</dbReference>
<proteinExistence type="inferred from homology"/>
<dbReference type="InterPro" id="IPR011057">
    <property type="entry name" value="Mss4-like_sf"/>
</dbReference>
<organism evidence="6 7">
    <name type="scientific">Apiospora phragmitis</name>
    <dbReference type="NCBI Taxonomy" id="2905665"/>
    <lineage>
        <taxon>Eukaryota</taxon>
        <taxon>Fungi</taxon>
        <taxon>Dikarya</taxon>
        <taxon>Ascomycota</taxon>
        <taxon>Pezizomycotina</taxon>
        <taxon>Sordariomycetes</taxon>
        <taxon>Xylariomycetidae</taxon>
        <taxon>Amphisphaeriales</taxon>
        <taxon>Apiosporaceae</taxon>
        <taxon>Apiospora</taxon>
    </lineage>
</organism>
<dbReference type="PANTHER" id="PTHR33337">
    <property type="entry name" value="GFA DOMAIN-CONTAINING PROTEIN"/>
    <property type="match status" value="1"/>
</dbReference>
<evidence type="ECO:0000259" key="5">
    <source>
        <dbReference type="PROSITE" id="PS51891"/>
    </source>
</evidence>
<evidence type="ECO:0000313" key="7">
    <source>
        <dbReference type="Proteomes" id="UP001480595"/>
    </source>
</evidence>
<comment type="similarity">
    <text evidence="1">Belongs to the Gfa family.</text>
</comment>